<feature type="chain" id="PRO_5040854514" evidence="1">
    <location>
        <begin position="21"/>
        <end position="347"/>
    </location>
</feature>
<evidence type="ECO:0000313" key="3">
    <source>
        <dbReference type="Proteomes" id="UP001150238"/>
    </source>
</evidence>
<organism evidence="2 3">
    <name type="scientific">Lentinula lateritia</name>
    <dbReference type="NCBI Taxonomy" id="40482"/>
    <lineage>
        <taxon>Eukaryota</taxon>
        <taxon>Fungi</taxon>
        <taxon>Dikarya</taxon>
        <taxon>Basidiomycota</taxon>
        <taxon>Agaricomycotina</taxon>
        <taxon>Agaricomycetes</taxon>
        <taxon>Agaricomycetidae</taxon>
        <taxon>Agaricales</taxon>
        <taxon>Marasmiineae</taxon>
        <taxon>Omphalotaceae</taxon>
        <taxon>Lentinula</taxon>
    </lineage>
</organism>
<proteinExistence type="predicted"/>
<dbReference type="PANTHER" id="PTHR42060:SF1">
    <property type="entry name" value="NHL REPEAT-CONTAINING PROTEIN"/>
    <property type="match status" value="1"/>
</dbReference>
<dbReference type="InterPro" id="IPR052998">
    <property type="entry name" value="Hetero-Diels-Alderase-like"/>
</dbReference>
<keyword evidence="1" id="KW-0732">Signal</keyword>
<sequence>MYWILRIFILLGSAVSCTLSADDALEKRASEASVQTVYTFPNGTVMENLAVRSNGQILVSIITAPHLYLLDPQVNSSVTLVHSFHGYECVFGIAELEKDQFYVLTGNASAKTLTTVTGSWSAWKVDMTLFQDTASGNASNIPRNFVEKVADFPDTQFLNGLGVLSKENGLLYAADPFGGAINVLNVYSGHHYVAINNSYTIPGEPFTTPIGVNGVHVWQPYQEDTPYVFYTNTAQSILVRMPIHLTDGTSAGDPEIILSGFEMDDFTFDYEGNVLQAVIGSNVVMKINPHTKEVTVIGGSVNSTELAGPSAVQLGRLASDKDVAFVTLNGAGKVPGAVKMMDLGSLV</sequence>
<reference evidence="2" key="2">
    <citation type="journal article" date="2023" name="Proc. Natl. Acad. Sci. U.S.A.">
        <title>A global phylogenomic analysis of the shiitake genus Lentinula.</title>
        <authorList>
            <person name="Sierra-Patev S."/>
            <person name="Min B."/>
            <person name="Naranjo-Ortiz M."/>
            <person name="Looney B."/>
            <person name="Konkel Z."/>
            <person name="Slot J.C."/>
            <person name="Sakamoto Y."/>
            <person name="Steenwyk J.L."/>
            <person name="Rokas A."/>
            <person name="Carro J."/>
            <person name="Camarero S."/>
            <person name="Ferreira P."/>
            <person name="Molpeceres G."/>
            <person name="Ruiz-Duenas F.J."/>
            <person name="Serrano A."/>
            <person name="Henrissat B."/>
            <person name="Drula E."/>
            <person name="Hughes K.W."/>
            <person name="Mata J.L."/>
            <person name="Ishikawa N.K."/>
            <person name="Vargas-Isla R."/>
            <person name="Ushijima S."/>
            <person name="Smith C.A."/>
            <person name="Donoghue J."/>
            <person name="Ahrendt S."/>
            <person name="Andreopoulos W."/>
            <person name="He G."/>
            <person name="LaButti K."/>
            <person name="Lipzen A."/>
            <person name="Ng V."/>
            <person name="Riley R."/>
            <person name="Sandor L."/>
            <person name="Barry K."/>
            <person name="Martinez A.T."/>
            <person name="Xiao Y."/>
            <person name="Gibbons J.G."/>
            <person name="Terashima K."/>
            <person name="Grigoriev I.V."/>
            <person name="Hibbett D."/>
        </authorList>
    </citation>
    <scope>NUCLEOTIDE SEQUENCE</scope>
    <source>
        <strain evidence="2">Sp2 HRB7682 ss15</strain>
    </source>
</reference>
<evidence type="ECO:0000256" key="1">
    <source>
        <dbReference type="SAM" id="SignalP"/>
    </source>
</evidence>
<protein>
    <submittedName>
        <fullName evidence="2">Uncharacterized protein</fullName>
    </submittedName>
</protein>
<dbReference type="InterPro" id="IPR011042">
    <property type="entry name" value="6-blade_b-propeller_TolB-like"/>
</dbReference>
<dbReference type="PROSITE" id="PS51257">
    <property type="entry name" value="PROKAR_LIPOPROTEIN"/>
    <property type="match status" value="1"/>
</dbReference>
<dbReference type="Proteomes" id="UP001150238">
    <property type="component" value="Unassembled WGS sequence"/>
</dbReference>
<evidence type="ECO:0000313" key="2">
    <source>
        <dbReference type="EMBL" id="KAJ4486787.1"/>
    </source>
</evidence>
<dbReference type="EMBL" id="JANVFS010000010">
    <property type="protein sequence ID" value="KAJ4486787.1"/>
    <property type="molecule type" value="Genomic_DNA"/>
</dbReference>
<accession>A0A9W9DV22</accession>
<dbReference type="PANTHER" id="PTHR42060">
    <property type="entry name" value="NHL REPEAT-CONTAINING PROTEIN-RELATED"/>
    <property type="match status" value="1"/>
</dbReference>
<reference evidence="2" key="1">
    <citation type="submission" date="2022-08" db="EMBL/GenBank/DDBJ databases">
        <authorList>
            <consortium name="DOE Joint Genome Institute"/>
            <person name="Min B."/>
            <person name="Riley R."/>
            <person name="Sierra-Patev S."/>
            <person name="Naranjo-Ortiz M."/>
            <person name="Looney B."/>
            <person name="Konkel Z."/>
            <person name="Slot J.C."/>
            <person name="Sakamoto Y."/>
            <person name="Steenwyk J.L."/>
            <person name="Rokas A."/>
            <person name="Carro J."/>
            <person name="Camarero S."/>
            <person name="Ferreira P."/>
            <person name="Molpeceres G."/>
            <person name="Ruiz-Duenas F.J."/>
            <person name="Serrano A."/>
            <person name="Henrissat B."/>
            <person name="Drula E."/>
            <person name="Hughes K.W."/>
            <person name="Mata J.L."/>
            <person name="Ishikawa N.K."/>
            <person name="Vargas-Isla R."/>
            <person name="Ushijima S."/>
            <person name="Smith C.A."/>
            <person name="Ahrendt S."/>
            <person name="Andreopoulos W."/>
            <person name="He G."/>
            <person name="Labutti K."/>
            <person name="Lipzen A."/>
            <person name="Ng V."/>
            <person name="Sandor L."/>
            <person name="Barry K."/>
            <person name="Martinez A.T."/>
            <person name="Xiao Y."/>
            <person name="Gibbons J.G."/>
            <person name="Terashima K."/>
            <person name="Hibbett D.S."/>
            <person name="Grigoriev I.V."/>
        </authorList>
    </citation>
    <scope>NUCLEOTIDE SEQUENCE</scope>
    <source>
        <strain evidence="2">Sp2 HRB7682 ss15</strain>
    </source>
</reference>
<dbReference type="SUPFAM" id="SSF63829">
    <property type="entry name" value="Calcium-dependent phosphotriesterase"/>
    <property type="match status" value="1"/>
</dbReference>
<dbReference type="Gene3D" id="2.120.10.30">
    <property type="entry name" value="TolB, C-terminal domain"/>
    <property type="match status" value="1"/>
</dbReference>
<comment type="caution">
    <text evidence="2">The sequence shown here is derived from an EMBL/GenBank/DDBJ whole genome shotgun (WGS) entry which is preliminary data.</text>
</comment>
<gene>
    <name evidence="2" type="ORF">C8J55DRAFT_25318</name>
</gene>
<dbReference type="AlphaFoldDB" id="A0A9W9DV22"/>
<feature type="signal peptide" evidence="1">
    <location>
        <begin position="1"/>
        <end position="20"/>
    </location>
</feature>
<name>A0A9W9DV22_9AGAR</name>